<comment type="caution">
    <text evidence="1">The sequence shown here is derived from an EMBL/GenBank/DDBJ whole genome shotgun (WGS) entry which is preliminary data.</text>
</comment>
<organism evidence="1 2">
    <name type="scientific">Catellatospora citrea</name>
    <dbReference type="NCBI Taxonomy" id="53366"/>
    <lineage>
        <taxon>Bacteria</taxon>
        <taxon>Bacillati</taxon>
        <taxon>Actinomycetota</taxon>
        <taxon>Actinomycetes</taxon>
        <taxon>Micromonosporales</taxon>
        <taxon>Micromonosporaceae</taxon>
        <taxon>Catellatospora</taxon>
    </lineage>
</organism>
<evidence type="ECO:0000313" key="2">
    <source>
        <dbReference type="Proteomes" id="UP000659904"/>
    </source>
</evidence>
<sequence>MAAGGVFARRGVRLAAGLVAGALALTGCGGGDESGGEGEKITLTVATFSDFGYEPLVKDYMAAHPNVTIKLRVTEFDQHHKQLATRLGAGAGAADIEAVEEGYLPQFRQSKDKFVNLADFGAKDLAKQWLPWKWEQSLADGGNFVMGLGTDMGGLALCYRSDLFKAAGLPVERDQVSALWTGWDEYFAVGDRFVASGSKAKWFDGVGNIYQAMMNQTPYGYFDTADAYVGDSNPAVKTAFDKVAAVANKPGMSAKLDPFSQQWNVGFKQGTFATLPCPSWMLGLIKDGSGPENAGKWDIAKIPGNGGNWGGSFLTVPKQGKHAEEAYELAKFLTSPDAEAKIFQNVGSLPSQPETLKNPAVLGFKNEYFSNAPVGEIYAKSGETLQPNYRGTRDADVRPVFGRALARVEQGKQAPADAWTQALTEAGKALGK</sequence>
<name>A0A8J3KD20_9ACTN</name>
<proteinExistence type="predicted"/>
<reference evidence="1 2" key="1">
    <citation type="submission" date="2021-01" db="EMBL/GenBank/DDBJ databases">
        <title>Whole genome shotgun sequence of Catellatospora citrea NBRC 14495.</title>
        <authorList>
            <person name="Komaki H."/>
            <person name="Tamura T."/>
        </authorList>
    </citation>
    <scope>NUCLEOTIDE SEQUENCE [LARGE SCALE GENOMIC DNA]</scope>
    <source>
        <strain evidence="1 2">NBRC 14495</strain>
    </source>
</reference>
<keyword evidence="2" id="KW-1185">Reference proteome</keyword>
<dbReference type="Pfam" id="PF13416">
    <property type="entry name" value="SBP_bac_8"/>
    <property type="match status" value="1"/>
</dbReference>
<dbReference type="PANTHER" id="PTHR43649">
    <property type="entry name" value="ARABINOSE-BINDING PROTEIN-RELATED"/>
    <property type="match status" value="1"/>
</dbReference>
<protein>
    <submittedName>
        <fullName evidence="1">Sugar ABC transporter substrate-binding protein</fullName>
    </submittedName>
</protein>
<evidence type="ECO:0000313" key="1">
    <source>
        <dbReference type="EMBL" id="GIF97801.1"/>
    </source>
</evidence>
<dbReference type="EMBL" id="BONH01000010">
    <property type="protein sequence ID" value="GIF97801.1"/>
    <property type="molecule type" value="Genomic_DNA"/>
</dbReference>
<dbReference type="RefSeq" id="WP_120318807.1">
    <property type="nucleotide sequence ID" value="NZ_BONH01000010.1"/>
</dbReference>
<dbReference type="InterPro" id="IPR050490">
    <property type="entry name" value="Bact_solute-bd_prot1"/>
</dbReference>
<dbReference type="AlphaFoldDB" id="A0A8J3KD20"/>
<dbReference type="SUPFAM" id="SSF53850">
    <property type="entry name" value="Periplasmic binding protein-like II"/>
    <property type="match status" value="1"/>
</dbReference>
<dbReference type="InterPro" id="IPR006059">
    <property type="entry name" value="SBP"/>
</dbReference>
<gene>
    <name evidence="1" type="primary">cebE_1</name>
    <name evidence="1" type="ORF">Cci01nite_28950</name>
</gene>
<dbReference type="Gene3D" id="3.40.190.10">
    <property type="entry name" value="Periplasmic binding protein-like II"/>
    <property type="match status" value="1"/>
</dbReference>
<dbReference type="PANTHER" id="PTHR43649:SF32">
    <property type="entry name" value="SUGAR BINDING SECRETED PROTEIN"/>
    <property type="match status" value="1"/>
</dbReference>
<dbReference type="Proteomes" id="UP000659904">
    <property type="component" value="Unassembled WGS sequence"/>
</dbReference>
<accession>A0A8J3KD20</accession>